<feature type="domain" description="Uroporphyrinogen decarboxylase (URO-D)" evidence="1">
    <location>
        <begin position="28"/>
        <end position="37"/>
    </location>
</feature>
<dbReference type="GO" id="GO:0004853">
    <property type="term" value="F:uroporphyrinogen decarboxylase activity"/>
    <property type="evidence" value="ECO:0007669"/>
    <property type="project" value="InterPro"/>
</dbReference>
<dbReference type="PANTHER" id="PTHR21091">
    <property type="entry name" value="METHYLTETRAHYDROFOLATE:HOMOCYSTEINE METHYLTRANSFERASE RELATED"/>
    <property type="match status" value="1"/>
</dbReference>
<protein>
    <recommendedName>
        <fullName evidence="1">Uroporphyrinogen decarboxylase (URO-D) domain-containing protein</fullName>
    </recommendedName>
</protein>
<dbReference type="SUPFAM" id="SSF51726">
    <property type="entry name" value="UROD/MetE-like"/>
    <property type="match status" value="1"/>
</dbReference>
<proteinExistence type="predicted"/>
<dbReference type="Gene3D" id="3.20.20.210">
    <property type="match status" value="1"/>
</dbReference>
<evidence type="ECO:0000313" key="2">
    <source>
        <dbReference type="EMBL" id="CAB0043681.1"/>
    </source>
</evidence>
<name>A0A6H5J846_9HYME</name>
<dbReference type="Proteomes" id="UP000479190">
    <property type="component" value="Unassembled WGS sequence"/>
</dbReference>
<gene>
    <name evidence="2" type="ORF">TBRA_LOCUS15269</name>
</gene>
<dbReference type="GO" id="GO:0006783">
    <property type="term" value="P:heme biosynthetic process"/>
    <property type="evidence" value="ECO:0007669"/>
    <property type="project" value="TreeGrafter"/>
</dbReference>
<dbReference type="Pfam" id="PF01208">
    <property type="entry name" value="URO-D"/>
    <property type="match status" value="1"/>
</dbReference>
<organism evidence="2 3">
    <name type="scientific">Trichogramma brassicae</name>
    <dbReference type="NCBI Taxonomy" id="86971"/>
    <lineage>
        <taxon>Eukaryota</taxon>
        <taxon>Metazoa</taxon>
        <taxon>Ecdysozoa</taxon>
        <taxon>Arthropoda</taxon>
        <taxon>Hexapoda</taxon>
        <taxon>Insecta</taxon>
        <taxon>Pterygota</taxon>
        <taxon>Neoptera</taxon>
        <taxon>Endopterygota</taxon>
        <taxon>Hymenoptera</taxon>
        <taxon>Apocrita</taxon>
        <taxon>Proctotrupomorpha</taxon>
        <taxon>Chalcidoidea</taxon>
        <taxon>Trichogrammatidae</taxon>
        <taxon>Trichogramma</taxon>
    </lineage>
</organism>
<dbReference type="PROSITE" id="PS00906">
    <property type="entry name" value="UROD_1"/>
    <property type="match status" value="1"/>
</dbReference>
<dbReference type="EMBL" id="CADCXV010001338">
    <property type="protein sequence ID" value="CAB0043681.1"/>
    <property type="molecule type" value="Genomic_DNA"/>
</dbReference>
<dbReference type="InterPro" id="IPR038071">
    <property type="entry name" value="UROD/MetE-like_sf"/>
</dbReference>
<reference evidence="2 3" key="1">
    <citation type="submission" date="2020-02" db="EMBL/GenBank/DDBJ databases">
        <authorList>
            <person name="Ferguson B K."/>
        </authorList>
    </citation>
    <scope>NUCLEOTIDE SEQUENCE [LARGE SCALE GENOMIC DNA]</scope>
</reference>
<sequence>MSLADDFPALKNDRILRAARGEEVDRVPVWIMRQAGRYLPEFRECRSKHDFFTICRTPELACEVTLQPIRRFKLDASIIFSDILVIPQAMGLVVEMRPGVKLTRLME</sequence>
<dbReference type="AlphaFoldDB" id="A0A6H5J846"/>
<dbReference type="GO" id="GO:0005829">
    <property type="term" value="C:cytosol"/>
    <property type="evidence" value="ECO:0007669"/>
    <property type="project" value="TreeGrafter"/>
</dbReference>
<dbReference type="PANTHER" id="PTHR21091:SF169">
    <property type="entry name" value="UROPORPHYRINOGEN DECARBOXYLASE"/>
    <property type="match status" value="1"/>
</dbReference>
<evidence type="ECO:0000259" key="1">
    <source>
        <dbReference type="PROSITE" id="PS00906"/>
    </source>
</evidence>
<evidence type="ECO:0000313" key="3">
    <source>
        <dbReference type="Proteomes" id="UP000479190"/>
    </source>
</evidence>
<dbReference type="OrthoDB" id="339900at2759"/>
<accession>A0A6H5J846</accession>
<dbReference type="InterPro" id="IPR000257">
    <property type="entry name" value="Uroporphyrinogen_deCOase"/>
</dbReference>
<keyword evidence="3" id="KW-1185">Reference proteome</keyword>